<dbReference type="RefSeq" id="WP_234994109.1">
    <property type="nucleotide sequence ID" value="NZ_FXAP01000004.1"/>
</dbReference>
<dbReference type="NCBIfam" id="TIGR04088">
    <property type="entry name" value="cognate_SipW"/>
    <property type="match status" value="1"/>
</dbReference>
<dbReference type="InterPro" id="IPR023833">
    <property type="entry name" value="Signal_pept_SipW-depend-type"/>
</dbReference>
<name>A0A3N2C5C4_9MICO</name>
<organism evidence="3 4">
    <name type="scientific">Plantibacter flavus</name>
    <dbReference type="NCBI Taxonomy" id="150123"/>
    <lineage>
        <taxon>Bacteria</taxon>
        <taxon>Bacillati</taxon>
        <taxon>Actinomycetota</taxon>
        <taxon>Actinomycetes</taxon>
        <taxon>Micrococcales</taxon>
        <taxon>Microbacteriaceae</taxon>
        <taxon>Plantibacter</taxon>
    </lineage>
</organism>
<dbReference type="Proteomes" id="UP000266915">
    <property type="component" value="Unassembled WGS sequence"/>
</dbReference>
<sequence>MTIDTSTEAPAATGTDAPVRGQRSKRAKAILAGGLVLGVGAAITLAAWNDSEFATGIFAGGGFGIEGSTDGTAFTEHPTEAAAAPLTFAVEADNLAPEEPVYAGFAVQLTAASTYAGTVDVTATSGDAIASSLSYSVVETTTFGCDAASFAAGDPLVTDAATAESTAADVFTLGAVTTPVFLCFEVTPAASLPQASPSGTVVWQFAAESTTPLP</sequence>
<evidence type="ECO:0000256" key="1">
    <source>
        <dbReference type="SAM" id="MobiDB-lite"/>
    </source>
</evidence>
<comment type="caution">
    <text evidence="3">The sequence shown here is derived from an EMBL/GenBank/DDBJ whole genome shotgun (WGS) entry which is preliminary data.</text>
</comment>
<evidence type="ECO:0000313" key="4">
    <source>
        <dbReference type="Proteomes" id="UP000266915"/>
    </source>
</evidence>
<keyword evidence="2" id="KW-1133">Transmembrane helix</keyword>
<keyword evidence="4" id="KW-1185">Reference proteome</keyword>
<accession>A0A3N2C5C4</accession>
<protein>
    <submittedName>
        <fullName evidence="3">Putative ribosomally synthesized peptide with SipW-like signal peptide</fullName>
    </submittedName>
</protein>
<keyword evidence="2" id="KW-0472">Membrane</keyword>
<proteinExistence type="predicted"/>
<reference evidence="3 4" key="1">
    <citation type="submission" date="2018-11" db="EMBL/GenBank/DDBJ databases">
        <title>Sequencing the genomes of 1000 actinobacteria strains.</title>
        <authorList>
            <person name="Klenk H.-P."/>
        </authorList>
    </citation>
    <scope>NUCLEOTIDE SEQUENCE [LARGE SCALE GENOMIC DNA]</scope>
    <source>
        <strain evidence="3 4">DSM 14012</strain>
    </source>
</reference>
<evidence type="ECO:0000313" key="3">
    <source>
        <dbReference type="EMBL" id="ROR82696.1"/>
    </source>
</evidence>
<feature type="region of interest" description="Disordered" evidence="1">
    <location>
        <begin position="1"/>
        <end position="20"/>
    </location>
</feature>
<dbReference type="EMBL" id="RKHL01000001">
    <property type="protein sequence ID" value="ROR82696.1"/>
    <property type="molecule type" value="Genomic_DNA"/>
</dbReference>
<dbReference type="AlphaFoldDB" id="A0A3N2C5C4"/>
<gene>
    <name evidence="3" type="ORF">EDD42_2790</name>
</gene>
<evidence type="ECO:0000256" key="2">
    <source>
        <dbReference type="SAM" id="Phobius"/>
    </source>
</evidence>
<feature type="transmembrane region" description="Helical" evidence="2">
    <location>
        <begin position="29"/>
        <end position="48"/>
    </location>
</feature>
<keyword evidence="2" id="KW-0812">Transmembrane</keyword>